<proteinExistence type="predicted"/>
<gene>
    <name evidence="2" type="ORF">JYB87_12290</name>
</gene>
<organism evidence="2 3">
    <name type="scientific">Shewanella avicenniae</name>
    <dbReference type="NCBI Taxonomy" id="2814294"/>
    <lineage>
        <taxon>Bacteria</taxon>
        <taxon>Pseudomonadati</taxon>
        <taxon>Pseudomonadota</taxon>
        <taxon>Gammaproteobacteria</taxon>
        <taxon>Alteromonadales</taxon>
        <taxon>Shewanellaceae</taxon>
        <taxon>Shewanella</taxon>
    </lineage>
</organism>
<keyword evidence="3" id="KW-1185">Reference proteome</keyword>
<dbReference type="InterPro" id="IPR021732">
    <property type="entry name" value="DUF3301"/>
</dbReference>
<dbReference type="EMBL" id="CP071503">
    <property type="protein sequence ID" value="QSX32540.1"/>
    <property type="molecule type" value="Genomic_DNA"/>
</dbReference>
<evidence type="ECO:0000256" key="1">
    <source>
        <dbReference type="SAM" id="MobiDB-lite"/>
    </source>
</evidence>
<evidence type="ECO:0000313" key="3">
    <source>
        <dbReference type="Proteomes" id="UP000662770"/>
    </source>
</evidence>
<dbReference type="RefSeq" id="WP_207353782.1">
    <property type="nucleotide sequence ID" value="NZ_CP071503.1"/>
</dbReference>
<protein>
    <submittedName>
        <fullName evidence="2">DUF3301 domain-containing protein</fullName>
    </submittedName>
</protein>
<feature type="region of interest" description="Disordered" evidence="1">
    <location>
        <begin position="107"/>
        <end position="127"/>
    </location>
</feature>
<reference evidence="2 3" key="1">
    <citation type="submission" date="2021-03" db="EMBL/GenBank/DDBJ databases">
        <title>Novel species identification of genus Shewanella.</title>
        <authorList>
            <person name="Liu G."/>
            <person name="Zhang Q."/>
        </authorList>
    </citation>
    <scope>NUCLEOTIDE SEQUENCE [LARGE SCALE GENOMIC DNA]</scope>
    <source>
        <strain evidence="2 3">FJAT-51800</strain>
    </source>
</reference>
<sequence length="127" mass="14065">MMTDFLMIAALVLIAAFFWQLRQMAEIARRYMEKEASRQRVQLVAIAMDAARPSVGGATGLGWRASFMFEFSTDGINQFKGKLKMRGNHIEKIEWPIFPEPEWQQAPSAKGSFGGGCGSSCGSKGCH</sequence>
<name>A0ABX7QP76_9GAMM</name>
<evidence type="ECO:0000313" key="2">
    <source>
        <dbReference type="EMBL" id="QSX32540.1"/>
    </source>
</evidence>
<dbReference type="Pfam" id="PF11743">
    <property type="entry name" value="DUF3301"/>
    <property type="match status" value="1"/>
</dbReference>
<accession>A0ABX7QP76</accession>
<dbReference type="Proteomes" id="UP000662770">
    <property type="component" value="Chromosome"/>
</dbReference>